<name>A0AAE4GAJ2_9BURK</name>
<accession>A0AAE4GAJ2</accession>
<comment type="caution">
    <text evidence="1">The sequence shown here is derived from an EMBL/GenBank/DDBJ whole genome shotgun (WGS) entry which is preliminary data.</text>
</comment>
<protein>
    <recommendedName>
        <fullName evidence="2">TIR domain-containing protein</fullName>
    </recommendedName>
</protein>
<reference evidence="1" key="1">
    <citation type="submission" date="2023-02" db="EMBL/GenBank/DDBJ databases">
        <title>Description of Herbaspirillum huttiense subsp. nephrolepsisexaltata and Herbaspirillum huttiense subsp. lycopersicon.</title>
        <authorList>
            <person name="Poudel M."/>
            <person name="Sharma A."/>
            <person name="Goss E."/>
            <person name="Tapia J.H."/>
            <person name="Harmon C.M."/>
            <person name="Jones J.B."/>
        </authorList>
    </citation>
    <scope>NUCLEOTIDE SEQUENCE</scope>
    <source>
        <strain evidence="1">NC40101</strain>
    </source>
</reference>
<evidence type="ECO:0008006" key="2">
    <source>
        <dbReference type="Google" id="ProtNLM"/>
    </source>
</evidence>
<sequence>MARREAARRGCSIFQAADDMKTVWMTSLANDPARVQAFTGVLKRYGLDVKGHFWADDAQKMTWRVALDALLQAQAAVWLVLADEAELARPGVRYGLSLLAASLRERAGHGFPLVFMWRGKVPDAAMLPPLLRNALHLEEAGAAWPAKIVAKANMPAKVEPPEYRLHVSGDEKLGQWFEIGPRAGQWDGVVFGVAGEGAEIDFQAVGDAGGLPEKTILEYAQQGMKLQIGEQEYTAWAVRNQVGADQSYYARVKGCPHSLLFMPYAEGADAEATVLQLK</sequence>
<dbReference type="AlphaFoldDB" id="A0AAE4GAJ2"/>
<evidence type="ECO:0000313" key="1">
    <source>
        <dbReference type="EMBL" id="MDT0338340.1"/>
    </source>
</evidence>
<dbReference type="EMBL" id="JAVRAA010000007">
    <property type="protein sequence ID" value="MDT0338340.1"/>
    <property type="molecule type" value="Genomic_DNA"/>
</dbReference>
<gene>
    <name evidence="1" type="ORF">RJN63_15970</name>
</gene>
<dbReference type="RefSeq" id="WP_310837662.1">
    <property type="nucleotide sequence ID" value="NZ_JAVLSM010000008.1"/>
</dbReference>
<organism evidence="1">
    <name type="scientific">Herbaspirillum huttiense subsp. nephrolepidis</name>
    <dbReference type="NCBI Taxonomy" id="3075126"/>
    <lineage>
        <taxon>Bacteria</taxon>
        <taxon>Pseudomonadati</taxon>
        <taxon>Pseudomonadota</taxon>
        <taxon>Betaproteobacteria</taxon>
        <taxon>Burkholderiales</taxon>
        <taxon>Oxalobacteraceae</taxon>
        <taxon>Herbaspirillum</taxon>
    </lineage>
</organism>
<proteinExistence type="predicted"/>